<sequence>MLFYVYLEFCRYTNCKEDVIIYSKQLKQHYIIIIFHIIFINIHSLTQSGTKKNKKLQDLRYRKKYNHAQIIPPRLHCIMCKAIAFTAQVKKAAVQQQFLPVWG</sequence>
<keyword evidence="3" id="KW-1185">Reference proteome</keyword>
<evidence type="ECO:0000313" key="2">
    <source>
        <dbReference type="EMBL" id="KAF6040008.1"/>
    </source>
</evidence>
<dbReference type="AlphaFoldDB" id="A0A7J7KPD3"/>
<dbReference type="Proteomes" id="UP000593567">
    <property type="component" value="Unassembled WGS sequence"/>
</dbReference>
<accession>A0A7J7KPD3</accession>
<gene>
    <name evidence="2" type="ORF">EB796_001695</name>
</gene>
<feature type="transmembrane region" description="Helical" evidence="1">
    <location>
        <begin position="29"/>
        <end position="46"/>
    </location>
</feature>
<organism evidence="2 3">
    <name type="scientific">Bugula neritina</name>
    <name type="common">Brown bryozoan</name>
    <name type="synonym">Sertularia neritina</name>
    <dbReference type="NCBI Taxonomy" id="10212"/>
    <lineage>
        <taxon>Eukaryota</taxon>
        <taxon>Metazoa</taxon>
        <taxon>Spiralia</taxon>
        <taxon>Lophotrochozoa</taxon>
        <taxon>Bryozoa</taxon>
        <taxon>Gymnolaemata</taxon>
        <taxon>Cheilostomatida</taxon>
        <taxon>Flustrina</taxon>
        <taxon>Buguloidea</taxon>
        <taxon>Bugulidae</taxon>
        <taxon>Bugula</taxon>
    </lineage>
</organism>
<evidence type="ECO:0000313" key="3">
    <source>
        <dbReference type="Proteomes" id="UP000593567"/>
    </source>
</evidence>
<proteinExistence type="predicted"/>
<comment type="caution">
    <text evidence="2">The sequence shown here is derived from an EMBL/GenBank/DDBJ whole genome shotgun (WGS) entry which is preliminary data.</text>
</comment>
<keyword evidence="1" id="KW-0812">Transmembrane</keyword>
<keyword evidence="1" id="KW-1133">Transmembrane helix</keyword>
<dbReference type="EMBL" id="VXIV02000188">
    <property type="protein sequence ID" value="KAF6040008.1"/>
    <property type="molecule type" value="Genomic_DNA"/>
</dbReference>
<name>A0A7J7KPD3_BUGNE</name>
<reference evidence="2" key="1">
    <citation type="submission" date="2020-06" db="EMBL/GenBank/DDBJ databases">
        <title>Draft genome of Bugula neritina, a colonial animal packing powerful symbionts and potential medicines.</title>
        <authorList>
            <person name="Rayko M."/>
        </authorList>
    </citation>
    <scope>NUCLEOTIDE SEQUENCE [LARGE SCALE GENOMIC DNA]</scope>
    <source>
        <strain evidence="2">Kwan_BN1</strain>
    </source>
</reference>
<evidence type="ECO:0000256" key="1">
    <source>
        <dbReference type="SAM" id="Phobius"/>
    </source>
</evidence>
<keyword evidence="1" id="KW-0472">Membrane</keyword>
<protein>
    <submittedName>
        <fullName evidence="2">Uncharacterized protein</fullName>
    </submittedName>
</protein>